<dbReference type="EMBL" id="CP002400">
    <property type="protein sequence ID" value="ADU28274.1"/>
    <property type="molecule type" value="Genomic_DNA"/>
</dbReference>
<comment type="function">
    <text evidence="2">One of several proteins that assist in the late maturation steps of the functional core of the 30S ribosomal subunit. Associates with free 30S ribosomal subunits (but not with 30S subunits that are part of 70S ribosomes or polysomes). Required for efficient processing of 16S rRNA. May interact with the 5'-terminal helix region of 16S rRNA.</text>
</comment>
<proteinExistence type="inferred from homology"/>
<dbReference type="InterPro" id="IPR015946">
    <property type="entry name" value="KH_dom-like_a/b"/>
</dbReference>
<organism evidence="3 4">
    <name type="scientific">Ethanoligenens harbinense (strain DSM 18485 / JCM 12961 / CGMCC 1.5033 / YUAN-3)</name>
    <dbReference type="NCBI Taxonomy" id="663278"/>
    <lineage>
        <taxon>Bacteria</taxon>
        <taxon>Bacillati</taxon>
        <taxon>Bacillota</taxon>
        <taxon>Clostridia</taxon>
        <taxon>Eubacteriales</taxon>
        <taxon>Oscillospiraceae</taxon>
        <taxon>Ethanoligenens</taxon>
    </lineage>
</organism>
<protein>
    <recommendedName>
        <fullName evidence="2">Ribosome-binding factor A</fullName>
    </recommendedName>
</protein>
<keyword evidence="1 2" id="KW-0690">Ribosome biogenesis</keyword>
<gene>
    <name evidence="2" type="primary">rbfA</name>
    <name evidence="3" type="ordered locus">Ethha_2782</name>
</gene>
<sequence>MPGYRLDRLTEDIKRELSDIVRGLKDPRISGLVSIVRVDVSNDLSYAKVYVSAVGGDTAQAVEGLKSAAGFARKTLSARLHVRKTPELRFVADDSMEHSAHIAHLLQDIKKDEEHGQI</sequence>
<dbReference type="SUPFAM" id="SSF89919">
    <property type="entry name" value="Ribosome-binding factor A, RbfA"/>
    <property type="match status" value="1"/>
</dbReference>
<keyword evidence="4" id="KW-1185">Reference proteome</keyword>
<dbReference type="Gene3D" id="3.30.300.20">
    <property type="match status" value="1"/>
</dbReference>
<dbReference type="KEGG" id="eha:Ethha_2782"/>
<evidence type="ECO:0000313" key="3">
    <source>
        <dbReference type="EMBL" id="ADU28274.1"/>
    </source>
</evidence>
<evidence type="ECO:0000256" key="1">
    <source>
        <dbReference type="ARBA" id="ARBA00022517"/>
    </source>
</evidence>
<dbReference type="Pfam" id="PF02033">
    <property type="entry name" value="RBFA"/>
    <property type="match status" value="1"/>
</dbReference>
<dbReference type="HOGENOM" id="CLU_089475_6_3_9"/>
<evidence type="ECO:0000313" key="4">
    <source>
        <dbReference type="Proteomes" id="UP000001551"/>
    </source>
</evidence>
<dbReference type="GO" id="GO:0030490">
    <property type="term" value="P:maturation of SSU-rRNA"/>
    <property type="evidence" value="ECO:0007669"/>
    <property type="project" value="UniProtKB-UniRule"/>
</dbReference>
<dbReference type="NCBIfam" id="TIGR00082">
    <property type="entry name" value="rbfA"/>
    <property type="match status" value="1"/>
</dbReference>
<dbReference type="Proteomes" id="UP000001551">
    <property type="component" value="Chromosome"/>
</dbReference>
<comment type="similarity">
    <text evidence="2">Belongs to the RbfA family.</text>
</comment>
<accession>E6U8F5</accession>
<dbReference type="GO" id="GO:0043024">
    <property type="term" value="F:ribosomal small subunit binding"/>
    <property type="evidence" value="ECO:0007669"/>
    <property type="project" value="TreeGrafter"/>
</dbReference>
<comment type="subunit">
    <text evidence="2">Monomer. Binds 30S ribosomal subunits, but not 50S ribosomal subunits or 70S ribosomes.</text>
</comment>
<keyword evidence="2" id="KW-0963">Cytoplasm</keyword>
<name>E6U8F5_ETHHY</name>
<comment type="subcellular location">
    <subcellularLocation>
        <location evidence="2">Cytoplasm</location>
    </subcellularLocation>
</comment>
<dbReference type="HAMAP" id="MF_00003">
    <property type="entry name" value="RbfA"/>
    <property type="match status" value="1"/>
</dbReference>
<reference evidence="3 4" key="1">
    <citation type="submission" date="2010-12" db="EMBL/GenBank/DDBJ databases">
        <title>Complete sequence of Ethanoligenens harbinense YUAN-3.</title>
        <authorList>
            <person name="Lucas S."/>
            <person name="Copeland A."/>
            <person name="Lapidus A."/>
            <person name="Cheng J.-F."/>
            <person name="Bruce D."/>
            <person name="Goodwin L."/>
            <person name="Pitluck S."/>
            <person name="Chertkov O."/>
            <person name="Misra M."/>
            <person name="Detter J.C."/>
            <person name="Han C."/>
            <person name="Tapia R."/>
            <person name="Land M."/>
            <person name="Hauser L."/>
            <person name="Jeffries C."/>
            <person name="Kyrpides N."/>
            <person name="Ivanova N."/>
            <person name="Mikhailova N."/>
            <person name="Wang A."/>
            <person name="Mouttaki H."/>
            <person name="He Z."/>
            <person name="Zhou J."/>
            <person name="Hemme C.L."/>
            <person name="Woyke T."/>
        </authorList>
    </citation>
    <scope>NUCLEOTIDE SEQUENCE [LARGE SCALE GENOMIC DNA]</scope>
    <source>
        <strain evidence="4">DSM 18485 / JCM 12961 / CGMCC 1.5033 / YUAN-3</strain>
    </source>
</reference>
<dbReference type="RefSeq" id="WP_013486617.1">
    <property type="nucleotide sequence ID" value="NC_014828.1"/>
</dbReference>
<dbReference type="eggNOG" id="COG0858">
    <property type="taxonomic scope" value="Bacteria"/>
</dbReference>
<dbReference type="InterPro" id="IPR023799">
    <property type="entry name" value="RbfA_dom_sf"/>
</dbReference>
<dbReference type="InterPro" id="IPR000238">
    <property type="entry name" value="RbfA"/>
</dbReference>
<dbReference type="PANTHER" id="PTHR33515">
    <property type="entry name" value="RIBOSOME-BINDING FACTOR A, CHLOROPLASTIC-RELATED"/>
    <property type="match status" value="1"/>
</dbReference>
<dbReference type="STRING" id="663278.Ethha_2782"/>
<dbReference type="AlphaFoldDB" id="E6U8F5"/>
<evidence type="ECO:0000256" key="2">
    <source>
        <dbReference type="HAMAP-Rule" id="MF_00003"/>
    </source>
</evidence>
<dbReference type="GO" id="GO:0005829">
    <property type="term" value="C:cytosol"/>
    <property type="evidence" value="ECO:0007669"/>
    <property type="project" value="TreeGrafter"/>
</dbReference>
<dbReference type="PANTHER" id="PTHR33515:SF1">
    <property type="entry name" value="RIBOSOME-BINDING FACTOR A, CHLOROPLASTIC-RELATED"/>
    <property type="match status" value="1"/>
</dbReference>